<gene>
    <name evidence="3" type="ORF">KK1_012219</name>
</gene>
<dbReference type="PANTHER" id="PTHR47723:SF19">
    <property type="entry name" value="POLYNUCLEOTIDYL TRANSFERASE, RIBONUCLEASE H-LIKE SUPERFAMILY PROTEIN"/>
    <property type="match status" value="1"/>
</dbReference>
<sequence>MCKAWPDFFPNIIWRLGDGTSIRFWEDSWLDGFPQLSTHVPHNLLGNEISKSVADYVTKEDTWNWDNLHNLLPANILDHLRSHVTPIRDPKKDSLAWLVSANGEFSVKSAYVCLDHNQIECNQAVFSTIWRWKGPERIKLRFWKTAHNSLLTNIARERRGLALENLCPRCHQEPETGLHALRDCVVVKNVWSHLANGGIPPNFINSNLGTWIVSNLTRRNENWRLIFAVTIDELWKARNALIFDQHHVNPCGLVVSIKRRCLEINRAYKECSTFSSKILGDPYGSSLIRWQPPPLGSIKLNCDRAVHGVGRKAGCGGIIKDYLGGFITGFPCKLGQCSILQAELWTIFHGLRIIKDKGFKEDIIVESDSSLAIKFLNEDCNASHSCAPLINSIVELADMEQDLNCSHIYQEANQVVDAMTNLSFDIQDKFQIFNNFLHGIVFSLLTDTAAVSFYRNF</sequence>
<dbReference type="CDD" id="cd06222">
    <property type="entry name" value="RNase_H_like"/>
    <property type="match status" value="1"/>
</dbReference>
<dbReference type="EMBL" id="CM003608">
    <property type="protein sequence ID" value="KYP65942.1"/>
    <property type="molecule type" value="Genomic_DNA"/>
</dbReference>
<proteinExistence type="predicted"/>
<dbReference type="Gramene" id="C.cajan_11856.t">
    <property type="protein sequence ID" value="C.cajan_11856.t.cds1"/>
    <property type="gene ID" value="C.cajan_11856"/>
</dbReference>
<feature type="domain" description="RNase H type-1" evidence="1">
    <location>
        <begin position="301"/>
        <end position="421"/>
    </location>
</feature>
<dbReference type="GO" id="GO:0004523">
    <property type="term" value="F:RNA-DNA hybrid ribonuclease activity"/>
    <property type="evidence" value="ECO:0007669"/>
    <property type="project" value="InterPro"/>
</dbReference>
<protein>
    <submittedName>
        <fullName evidence="3">Ribonuclease H protein At1g65750 family</fullName>
    </submittedName>
</protein>
<reference evidence="3 4" key="1">
    <citation type="journal article" date="2012" name="Nat. Biotechnol.">
        <title>Draft genome sequence of pigeonpea (Cajanus cajan), an orphan legume crop of resource-poor farmers.</title>
        <authorList>
            <person name="Varshney R.K."/>
            <person name="Chen W."/>
            <person name="Li Y."/>
            <person name="Bharti A.K."/>
            <person name="Saxena R.K."/>
            <person name="Schlueter J.A."/>
            <person name="Donoghue M.T."/>
            <person name="Azam S."/>
            <person name="Fan G."/>
            <person name="Whaley A.M."/>
            <person name="Farmer A.D."/>
            <person name="Sheridan J."/>
            <person name="Iwata A."/>
            <person name="Tuteja R."/>
            <person name="Penmetsa R.V."/>
            <person name="Wu W."/>
            <person name="Upadhyaya H.D."/>
            <person name="Yang S.P."/>
            <person name="Shah T."/>
            <person name="Saxena K.B."/>
            <person name="Michael T."/>
            <person name="McCombie W.R."/>
            <person name="Yang B."/>
            <person name="Zhang G."/>
            <person name="Yang H."/>
            <person name="Wang J."/>
            <person name="Spillane C."/>
            <person name="Cook D.R."/>
            <person name="May G.D."/>
            <person name="Xu X."/>
            <person name="Jackson S.A."/>
        </authorList>
    </citation>
    <scope>NUCLEOTIDE SEQUENCE [LARGE SCALE GENOMIC DNA]</scope>
    <source>
        <strain evidence="4">cv. Asha</strain>
    </source>
</reference>
<feature type="domain" description="Reverse transcriptase zinc-binding" evidence="2">
    <location>
        <begin position="105"/>
        <end position="191"/>
    </location>
</feature>
<dbReference type="Pfam" id="PF13456">
    <property type="entry name" value="RVT_3"/>
    <property type="match status" value="1"/>
</dbReference>
<organism evidence="3 4">
    <name type="scientific">Cajanus cajan</name>
    <name type="common">Pigeon pea</name>
    <name type="synonym">Cajanus indicus</name>
    <dbReference type="NCBI Taxonomy" id="3821"/>
    <lineage>
        <taxon>Eukaryota</taxon>
        <taxon>Viridiplantae</taxon>
        <taxon>Streptophyta</taxon>
        <taxon>Embryophyta</taxon>
        <taxon>Tracheophyta</taxon>
        <taxon>Spermatophyta</taxon>
        <taxon>Magnoliopsida</taxon>
        <taxon>eudicotyledons</taxon>
        <taxon>Gunneridae</taxon>
        <taxon>Pentapetalae</taxon>
        <taxon>rosids</taxon>
        <taxon>fabids</taxon>
        <taxon>Fabales</taxon>
        <taxon>Fabaceae</taxon>
        <taxon>Papilionoideae</taxon>
        <taxon>50 kb inversion clade</taxon>
        <taxon>NPAAA clade</taxon>
        <taxon>indigoferoid/millettioid clade</taxon>
        <taxon>Phaseoleae</taxon>
        <taxon>Cajanus</taxon>
    </lineage>
</organism>
<dbReference type="InterPro" id="IPR053151">
    <property type="entry name" value="RNase_H-like"/>
</dbReference>
<dbReference type="InterPro" id="IPR002156">
    <property type="entry name" value="RNaseH_domain"/>
</dbReference>
<dbReference type="OMA" id="DIGNIEC"/>
<evidence type="ECO:0000259" key="2">
    <source>
        <dbReference type="Pfam" id="PF13966"/>
    </source>
</evidence>
<dbReference type="InterPro" id="IPR036397">
    <property type="entry name" value="RNaseH_sf"/>
</dbReference>
<dbReference type="InterPro" id="IPR026960">
    <property type="entry name" value="RVT-Znf"/>
</dbReference>
<dbReference type="InterPro" id="IPR044730">
    <property type="entry name" value="RNase_H-like_dom_plant"/>
</dbReference>
<dbReference type="InterPro" id="IPR012337">
    <property type="entry name" value="RNaseH-like_sf"/>
</dbReference>
<dbReference type="Pfam" id="PF13966">
    <property type="entry name" value="zf-RVT"/>
    <property type="match status" value="1"/>
</dbReference>
<dbReference type="STRING" id="3821.A0A151TFW7"/>
<dbReference type="AlphaFoldDB" id="A0A151TFW7"/>
<dbReference type="Gene3D" id="3.30.420.10">
    <property type="entry name" value="Ribonuclease H-like superfamily/Ribonuclease H"/>
    <property type="match status" value="1"/>
</dbReference>
<evidence type="ECO:0000313" key="3">
    <source>
        <dbReference type="EMBL" id="KYP65942.1"/>
    </source>
</evidence>
<accession>A0A151TFW7</accession>
<evidence type="ECO:0000313" key="4">
    <source>
        <dbReference type="Proteomes" id="UP000075243"/>
    </source>
</evidence>
<name>A0A151TFW7_CAJCA</name>
<evidence type="ECO:0000259" key="1">
    <source>
        <dbReference type="Pfam" id="PF13456"/>
    </source>
</evidence>
<dbReference type="PANTHER" id="PTHR47723">
    <property type="entry name" value="OS05G0353850 PROTEIN"/>
    <property type="match status" value="1"/>
</dbReference>
<dbReference type="Proteomes" id="UP000075243">
    <property type="component" value="Chromosome 6"/>
</dbReference>
<keyword evidence="4" id="KW-1185">Reference proteome</keyword>
<dbReference type="SUPFAM" id="SSF53098">
    <property type="entry name" value="Ribonuclease H-like"/>
    <property type="match status" value="1"/>
</dbReference>
<dbReference type="GO" id="GO:0003676">
    <property type="term" value="F:nucleic acid binding"/>
    <property type="evidence" value="ECO:0007669"/>
    <property type="project" value="InterPro"/>
</dbReference>